<dbReference type="AlphaFoldDB" id="A0AAD7B3P9"/>
<proteinExistence type="predicted"/>
<comment type="caution">
    <text evidence="2">The sequence shown here is derived from an EMBL/GenBank/DDBJ whole genome shotgun (WGS) entry which is preliminary data.</text>
</comment>
<evidence type="ECO:0000313" key="3">
    <source>
        <dbReference type="Proteomes" id="UP001221142"/>
    </source>
</evidence>
<dbReference type="PROSITE" id="PS51257">
    <property type="entry name" value="PROKAR_LIPOPROTEIN"/>
    <property type="match status" value="1"/>
</dbReference>
<keyword evidence="1" id="KW-0812">Transmembrane</keyword>
<gene>
    <name evidence="2" type="ORF">FB45DRAFT_1039210</name>
</gene>
<feature type="transmembrane region" description="Helical" evidence="1">
    <location>
        <begin position="7"/>
        <end position="30"/>
    </location>
</feature>
<reference evidence="2" key="1">
    <citation type="submission" date="2023-03" db="EMBL/GenBank/DDBJ databases">
        <title>Massive genome expansion in bonnet fungi (Mycena s.s.) driven by repeated elements and novel gene families across ecological guilds.</title>
        <authorList>
            <consortium name="Lawrence Berkeley National Laboratory"/>
            <person name="Harder C.B."/>
            <person name="Miyauchi S."/>
            <person name="Viragh M."/>
            <person name="Kuo A."/>
            <person name="Thoen E."/>
            <person name="Andreopoulos B."/>
            <person name="Lu D."/>
            <person name="Skrede I."/>
            <person name="Drula E."/>
            <person name="Henrissat B."/>
            <person name="Morin E."/>
            <person name="Kohler A."/>
            <person name="Barry K."/>
            <person name="LaButti K."/>
            <person name="Morin E."/>
            <person name="Salamov A."/>
            <person name="Lipzen A."/>
            <person name="Mereny Z."/>
            <person name="Hegedus B."/>
            <person name="Baldrian P."/>
            <person name="Stursova M."/>
            <person name="Weitz H."/>
            <person name="Taylor A."/>
            <person name="Grigoriev I.V."/>
            <person name="Nagy L.G."/>
            <person name="Martin F."/>
            <person name="Kauserud H."/>
        </authorList>
    </citation>
    <scope>NUCLEOTIDE SEQUENCE</scope>
    <source>
        <strain evidence="2">9284</strain>
    </source>
</reference>
<protein>
    <submittedName>
        <fullName evidence="2">Uncharacterized protein</fullName>
    </submittedName>
</protein>
<evidence type="ECO:0000313" key="2">
    <source>
        <dbReference type="EMBL" id="KAJ7609054.1"/>
    </source>
</evidence>
<sequence>MTEDDRCVLAIQYILCTSLVAVAAACRIWLDGGALAAATVIGAVIVVTTMLFTANVDATAIWTEPLTIVATFLVLTSPSSTPHSVLDFLSTVWIPVVAALVLLCIWNGILTSFQFEHRHCQLQAAVEALQHVVQGAPAAHTRSEGDVSKCLLLAVVSQVDFQLNFELTA</sequence>
<name>A0AAD7B3P9_9AGAR</name>
<keyword evidence="1" id="KW-0472">Membrane</keyword>
<dbReference type="EMBL" id="JARKIF010000042">
    <property type="protein sequence ID" value="KAJ7609054.1"/>
    <property type="molecule type" value="Genomic_DNA"/>
</dbReference>
<feature type="transmembrane region" description="Helical" evidence="1">
    <location>
        <begin position="92"/>
        <end position="113"/>
    </location>
</feature>
<dbReference type="Proteomes" id="UP001221142">
    <property type="component" value="Unassembled WGS sequence"/>
</dbReference>
<keyword evidence="1" id="KW-1133">Transmembrane helix</keyword>
<feature type="transmembrane region" description="Helical" evidence="1">
    <location>
        <begin position="61"/>
        <end position="80"/>
    </location>
</feature>
<accession>A0AAD7B3P9</accession>
<keyword evidence="3" id="KW-1185">Reference proteome</keyword>
<feature type="transmembrane region" description="Helical" evidence="1">
    <location>
        <begin position="36"/>
        <end position="54"/>
    </location>
</feature>
<organism evidence="2 3">
    <name type="scientific">Roridomyces roridus</name>
    <dbReference type="NCBI Taxonomy" id="1738132"/>
    <lineage>
        <taxon>Eukaryota</taxon>
        <taxon>Fungi</taxon>
        <taxon>Dikarya</taxon>
        <taxon>Basidiomycota</taxon>
        <taxon>Agaricomycotina</taxon>
        <taxon>Agaricomycetes</taxon>
        <taxon>Agaricomycetidae</taxon>
        <taxon>Agaricales</taxon>
        <taxon>Marasmiineae</taxon>
        <taxon>Mycenaceae</taxon>
        <taxon>Roridomyces</taxon>
    </lineage>
</organism>
<evidence type="ECO:0000256" key="1">
    <source>
        <dbReference type="SAM" id="Phobius"/>
    </source>
</evidence>